<dbReference type="PANTHER" id="PTHR44688">
    <property type="entry name" value="DNA-BINDING TRANSCRIPTIONAL ACTIVATOR DEVR_DOSR"/>
    <property type="match status" value="1"/>
</dbReference>
<evidence type="ECO:0000256" key="2">
    <source>
        <dbReference type="ARBA" id="ARBA00023125"/>
    </source>
</evidence>
<dbReference type="Gene3D" id="1.25.40.10">
    <property type="entry name" value="Tetratricopeptide repeat domain"/>
    <property type="match status" value="1"/>
</dbReference>
<dbReference type="InterPro" id="IPR011990">
    <property type="entry name" value="TPR-like_helical_dom_sf"/>
</dbReference>
<dbReference type="PANTHER" id="PTHR44688:SF16">
    <property type="entry name" value="DNA-BINDING TRANSCRIPTIONAL ACTIVATOR DEVR_DOSR"/>
    <property type="match status" value="1"/>
</dbReference>
<protein>
    <recommendedName>
        <fullName evidence="4">HTH luxR-type domain-containing protein</fullName>
    </recommendedName>
</protein>
<dbReference type="KEGG" id="aaq:AOC05_04535"/>
<feature type="domain" description="HTH luxR-type" evidence="4">
    <location>
        <begin position="794"/>
        <end position="856"/>
    </location>
</feature>
<dbReference type="PROSITE" id="PS00622">
    <property type="entry name" value="HTH_LUXR_1"/>
    <property type="match status" value="1"/>
</dbReference>
<dbReference type="CDD" id="cd06170">
    <property type="entry name" value="LuxR_C_like"/>
    <property type="match status" value="1"/>
</dbReference>
<dbReference type="PATRIC" id="fig|656366.3.peg.977"/>
<keyword evidence="6" id="KW-1185">Reference proteome</keyword>
<dbReference type="PRINTS" id="PR00038">
    <property type="entry name" value="HTHLUXR"/>
</dbReference>
<evidence type="ECO:0000256" key="3">
    <source>
        <dbReference type="ARBA" id="ARBA00023163"/>
    </source>
</evidence>
<proteinExistence type="predicted"/>
<name>A0A0M4QLJ9_9MICC</name>
<dbReference type="Proteomes" id="UP000062833">
    <property type="component" value="Chromosome"/>
</dbReference>
<dbReference type="InterPro" id="IPR036388">
    <property type="entry name" value="WH-like_DNA-bd_sf"/>
</dbReference>
<dbReference type="InterPro" id="IPR000792">
    <property type="entry name" value="Tscrpt_reg_LuxR_C"/>
</dbReference>
<keyword evidence="3" id="KW-0804">Transcription</keyword>
<dbReference type="SMART" id="SM00421">
    <property type="entry name" value="HTH_LUXR"/>
    <property type="match status" value="1"/>
</dbReference>
<evidence type="ECO:0000313" key="5">
    <source>
        <dbReference type="EMBL" id="ALE91760.1"/>
    </source>
</evidence>
<sequence>MQPLPPRVRWPIVGREHEVGILLEKLTTSSGGVVVDGPPGMGKSTLVTAAVAAYQAQTPLAGGGPRGVRSSVIRLPLPHENSTPLTTFGFMVDETGSFPTTLEGLAGLVAEGLGAAPEGLPPVLYAEDLHLFDEQSAKVLGMVLAGGHARLFGTVRDKPGMPAAIDTLWRNGQLERMELAPLSYESVRLILRSALEEPASNDMAYRLWLTTAGNPLHIRELLYSIVEAGDVRFVGTALTWTAPLRADRRLTDLLARDITTLTGAQRDVVDLVALAESVPLRTISAMAEDSVLRELVDRMLIVIDRLGNAQENVMMGHPLYAETLRSLLYPQRKCQLFGLLPQHELPAQGPAGILRWVDWALECEAMPDVSTLLLAGETAESMTQPLRAVQLATLALDHVSMHDAERVQALLLRARAYRDCGDALLAEADVLAVQEHGRFGSLLPEPVVVATAGIMADLWQYHRGDMDAAMEVLTSAEKSLDPLGEHANALAVDQLSRLGFAGRYEEFLAGVDAALAASDHPANLTLTPTHVYALGQAGRPVQALELAAQALARIGPEHAPFPALRTAVLSARFWAALWAGNPAFAVFFPDVDESTRQRHDAGIYQTGTGYAALSFGQWDQAIAEFRGALSRFTWGAPTGLEPLAWAGLACAYAHYGDLDNAKTAREEFRLVETRMNRSIEMEIRYRVLLVGKSLADADLSTQISDFIQWCRDNGHGLGVLWGLHLCVVVAAESDGRVPLEALEALEEAARSAEGKVSAAMLAHARALLGEDAGVIALAVSALNATGVWIPCVPSRVALTARQREIAALVVSGMANRSIAEKLTISVRTVDTHVAHLFGRLGVTRRADLANALVRATPGVPAKNSVH</sequence>
<dbReference type="InterPro" id="IPR016032">
    <property type="entry name" value="Sig_transdc_resp-reg_C-effctor"/>
</dbReference>
<dbReference type="Pfam" id="PF00196">
    <property type="entry name" value="GerE"/>
    <property type="match status" value="1"/>
</dbReference>
<dbReference type="EMBL" id="CP012677">
    <property type="protein sequence ID" value="ALE91760.1"/>
    <property type="molecule type" value="Genomic_DNA"/>
</dbReference>
<keyword evidence="1" id="KW-0805">Transcription regulation</keyword>
<dbReference type="Gene3D" id="1.10.10.10">
    <property type="entry name" value="Winged helix-like DNA-binding domain superfamily/Winged helix DNA-binding domain"/>
    <property type="match status" value="1"/>
</dbReference>
<evidence type="ECO:0000313" key="6">
    <source>
        <dbReference type="Proteomes" id="UP000062833"/>
    </source>
</evidence>
<accession>A0A0M4QLJ9</accession>
<evidence type="ECO:0000259" key="4">
    <source>
        <dbReference type="PROSITE" id="PS50043"/>
    </source>
</evidence>
<reference evidence="6" key="1">
    <citation type="submission" date="2015-09" db="EMBL/GenBank/DDBJ databases">
        <title>Complete genome of Arthrobacter alpinus strain R3.8.</title>
        <authorList>
            <person name="See-Too W.S."/>
            <person name="Chan K.G."/>
        </authorList>
    </citation>
    <scope>NUCLEOTIDE SEQUENCE [LARGE SCALE GENOMIC DNA]</scope>
    <source>
        <strain evidence="6">R3.8</strain>
    </source>
</reference>
<dbReference type="SUPFAM" id="SSF52540">
    <property type="entry name" value="P-loop containing nucleoside triphosphate hydrolases"/>
    <property type="match status" value="1"/>
</dbReference>
<keyword evidence="2" id="KW-0238">DNA-binding</keyword>
<organism evidence="5 6">
    <name type="scientific">Arthrobacter alpinus</name>
    <dbReference type="NCBI Taxonomy" id="656366"/>
    <lineage>
        <taxon>Bacteria</taxon>
        <taxon>Bacillati</taxon>
        <taxon>Actinomycetota</taxon>
        <taxon>Actinomycetes</taxon>
        <taxon>Micrococcales</taxon>
        <taxon>Micrococcaceae</taxon>
        <taxon>Arthrobacter</taxon>
    </lineage>
</organism>
<dbReference type="PROSITE" id="PS50043">
    <property type="entry name" value="HTH_LUXR_2"/>
    <property type="match status" value="1"/>
</dbReference>
<dbReference type="GO" id="GO:0003677">
    <property type="term" value="F:DNA binding"/>
    <property type="evidence" value="ECO:0007669"/>
    <property type="project" value="UniProtKB-KW"/>
</dbReference>
<evidence type="ECO:0000256" key="1">
    <source>
        <dbReference type="ARBA" id="ARBA00023015"/>
    </source>
</evidence>
<gene>
    <name evidence="5" type="ORF">AOC05_04535</name>
</gene>
<dbReference type="GO" id="GO:0006355">
    <property type="term" value="P:regulation of DNA-templated transcription"/>
    <property type="evidence" value="ECO:0007669"/>
    <property type="project" value="InterPro"/>
</dbReference>
<dbReference type="InterPro" id="IPR027417">
    <property type="entry name" value="P-loop_NTPase"/>
</dbReference>
<dbReference type="SUPFAM" id="SSF46894">
    <property type="entry name" value="C-terminal effector domain of the bipartite response regulators"/>
    <property type="match status" value="1"/>
</dbReference>
<dbReference type="AlphaFoldDB" id="A0A0M4QLJ9"/>